<evidence type="ECO:0000313" key="2">
    <source>
        <dbReference type="EMBL" id="BAP39388.1"/>
    </source>
</evidence>
<name>A0A077L8L5_9BACT</name>
<sequence length="176" mass="20196">MFGMSNNKKWKNKKININNYQTLEIKKEKKSLSKSWKIALTGLFLIAIPSFLIFLLIGKDGWIIESTKLYHRWKTLLPIAFGIIAIQASIVGLLIFKFKVFGINGLIFLIPFSLAMASFLVSSGVEDWPYRIMPAVGLAFLSLPILLLVKHIEKKIENKKRIEFEKQERAQKSLLD</sequence>
<protein>
    <submittedName>
        <fullName evidence="2">Uncharacterized protein</fullName>
    </submittedName>
</protein>
<feature type="transmembrane region" description="Helical" evidence="1">
    <location>
        <begin position="77"/>
        <end position="96"/>
    </location>
</feature>
<dbReference type="EMBL" id="AP014631">
    <property type="protein sequence ID" value="BAP39388.1"/>
    <property type="molecule type" value="Genomic_DNA"/>
</dbReference>
<dbReference type="KEGG" id="mcan:MCAN360_0117"/>
<keyword evidence="1" id="KW-1133">Transmembrane helix</keyword>
<gene>
    <name evidence="2" type="ORF">MCAN360_0117</name>
</gene>
<keyword evidence="3" id="KW-1185">Reference proteome</keyword>
<dbReference type="AlphaFoldDB" id="A0A077L8L5"/>
<dbReference type="Proteomes" id="UP000031641">
    <property type="component" value="Chromosome"/>
</dbReference>
<proteinExistence type="predicted"/>
<feature type="transmembrane region" description="Helical" evidence="1">
    <location>
        <begin position="103"/>
        <end position="122"/>
    </location>
</feature>
<evidence type="ECO:0000313" key="3">
    <source>
        <dbReference type="Proteomes" id="UP000031641"/>
    </source>
</evidence>
<accession>A0A077L8L5</accession>
<keyword evidence="1" id="KW-0812">Transmembrane</keyword>
<feature type="transmembrane region" description="Helical" evidence="1">
    <location>
        <begin position="36"/>
        <end position="57"/>
    </location>
</feature>
<evidence type="ECO:0000256" key="1">
    <source>
        <dbReference type="SAM" id="Phobius"/>
    </source>
</evidence>
<feature type="transmembrane region" description="Helical" evidence="1">
    <location>
        <begin position="128"/>
        <end position="149"/>
    </location>
</feature>
<reference evidence="3" key="1">
    <citation type="journal article" date="2014" name="Genome Announc.">
        <title>Complete Genome Sequence of Mycoplasma canadense Strain HAZ 360_1 from Bovine Mastitic Milk in Japan.</title>
        <authorList>
            <person name="Hata E."/>
        </authorList>
    </citation>
    <scope>NUCLEOTIDE SEQUENCE [LARGE SCALE GENOMIC DNA]</scope>
    <source>
        <strain evidence="3">HAZ360_1</strain>
    </source>
</reference>
<dbReference type="STRING" id="29554.MCAN360_0117"/>
<keyword evidence="1" id="KW-0472">Membrane</keyword>
<dbReference type="HOGENOM" id="CLU_1523507_0_0_14"/>
<organism evidence="2 3">
    <name type="scientific">Metamycoplasma canadense</name>
    <dbReference type="NCBI Taxonomy" id="29554"/>
    <lineage>
        <taxon>Bacteria</taxon>
        <taxon>Bacillati</taxon>
        <taxon>Mycoplasmatota</taxon>
        <taxon>Mycoplasmoidales</taxon>
        <taxon>Metamycoplasmataceae</taxon>
        <taxon>Metamycoplasma</taxon>
    </lineage>
</organism>